<feature type="signal peptide" evidence="2">
    <location>
        <begin position="1"/>
        <end position="23"/>
    </location>
</feature>
<name>A0A914C9L0_9BILA</name>
<keyword evidence="2" id="KW-0732">Signal</keyword>
<reference evidence="4" key="1">
    <citation type="submission" date="2022-11" db="UniProtKB">
        <authorList>
            <consortium name="WormBaseParasite"/>
        </authorList>
    </citation>
    <scope>IDENTIFICATION</scope>
</reference>
<evidence type="ECO:0000313" key="3">
    <source>
        <dbReference type="Proteomes" id="UP000887540"/>
    </source>
</evidence>
<evidence type="ECO:0000313" key="4">
    <source>
        <dbReference type="WBParaSite" id="ACRNAN_Path_540.g2042.t1"/>
    </source>
</evidence>
<evidence type="ECO:0000256" key="2">
    <source>
        <dbReference type="SAM" id="SignalP"/>
    </source>
</evidence>
<dbReference type="Proteomes" id="UP000887540">
    <property type="component" value="Unplaced"/>
</dbReference>
<organism evidence="3 4">
    <name type="scientific">Acrobeloides nanus</name>
    <dbReference type="NCBI Taxonomy" id="290746"/>
    <lineage>
        <taxon>Eukaryota</taxon>
        <taxon>Metazoa</taxon>
        <taxon>Ecdysozoa</taxon>
        <taxon>Nematoda</taxon>
        <taxon>Chromadorea</taxon>
        <taxon>Rhabditida</taxon>
        <taxon>Tylenchina</taxon>
        <taxon>Cephalobomorpha</taxon>
        <taxon>Cephaloboidea</taxon>
        <taxon>Cephalobidae</taxon>
        <taxon>Acrobeloides</taxon>
    </lineage>
</organism>
<dbReference type="AlphaFoldDB" id="A0A914C9L0"/>
<feature type="region of interest" description="Disordered" evidence="1">
    <location>
        <begin position="48"/>
        <end position="68"/>
    </location>
</feature>
<accession>A0A914C9L0</accession>
<sequence length="68" mass="7590">MKFLAAFIKFVLLLILTVSSVYSAPYIQKSNDLDDMQAVYVPVHLSLASDSSESEEKKTPSKPWNPIS</sequence>
<dbReference type="WBParaSite" id="ACRNAN_Path_540.g2042.t1">
    <property type="protein sequence ID" value="ACRNAN_Path_540.g2042.t1"/>
    <property type="gene ID" value="ACRNAN_Path_540.g2042"/>
</dbReference>
<evidence type="ECO:0000256" key="1">
    <source>
        <dbReference type="SAM" id="MobiDB-lite"/>
    </source>
</evidence>
<feature type="chain" id="PRO_5036744729" evidence="2">
    <location>
        <begin position="24"/>
        <end position="68"/>
    </location>
</feature>
<protein>
    <submittedName>
        <fullName evidence="4">Secreted protein</fullName>
    </submittedName>
</protein>
<proteinExistence type="predicted"/>
<keyword evidence="3" id="KW-1185">Reference proteome</keyword>